<name>A0A2R5G4H0_9STRA</name>
<evidence type="ECO:0000256" key="1">
    <source>
        <dbReference type="ARBA" id="ARBA00004141"/>
    </source>
</evidence>
<dbReference type="InterPro" id="IPR011701">
    <property type="entry name" value="MFS"/>
</dbReference>
<feature type="transmembrane region" description="Helical" evidence="5">
    <location>
        <begin position="206"/>
        <end position="225"/>
    </location>
</feature>
<dbReference type="GO" id="GO:0016020">
    <property type="term" value="C:membrane"/>
    <property type="evidence" value="ECO:0007669"/>
    <property type="project" value="UniProtKB-SubCell"/>
</dbReference>
<dbReference type="InterPro" id="IPR036259">
    <property type="entry name" value="MFS_trans_sf"/>
</dbReference>
<dbReference type="InterPro" id="IPR020846">
    <property type="entry name" value="MFS_dom"/>
</dbReference>
<feature type="transmembrane region" description="Helical" evidence="5">
    <location>
        <begin position="169"/>
        <end position="194"/>
    </location>
</feature>
<dbReference type="PANTHER" id="PTHR10924:SF6">
    <property type="entry name" value="SOLUTE CARRIER FAMILY 49 MEMBER A3"/>
    <property type="match status" value="1"/>
</dbReference>
<evidence type="ECO:0000256" key="5">
    <source>
        <dbReference type="SAM" id="Phobius"/>
    </source>
</evidence>
<keyword evidence="2 5" id="KW-0812">Transmembrane</keyword>
<dbReference type="InterPro" id="IPR049680">
    <property type="entry name" value="FLVCR1-2_SLC49-like"/>
</dbReference>
<dbReference type="Proteomes" id="UP000241890">
    <property type="component" value="Unassembled WGS sequence"/>
</dbReference>
<feature type="transmembrane region" description="Helical" evidence="5">
    <location>
        <begin position="329"/>
        <end position="346"/>
    </location>
</feature>
<feature type="transmembrane region" description="Helical" evidence="5">
    <location>
        <begin position="386"/>
        <end position="404"/>
    </location>
</feature>
<comment type="subcellular location">
    <subcellularLocation>
        <location evidence="1">Membrane</location>
        <topology evidence="1">Multi-pass membrane protein</topology>
    </subcellularLocation>
</comment>
<dbReference type="PROSITE" id="PS50850">
    <property type="entry name" value="MFS"/>
    <property type="match status" value="1"/>
</dbReference>
<evidence type="ECO:0000313" key="7">
    <source>
        <dbReference type="EMBL" id="GBG25455.1"/>
    </source>
</evidence>
<feature type="transmembrane region" description="Helical" evidence="5">
    <location>
        <begin position="297"/>
        <end position="317"/>
    </location>
</feature>
<accession>A0A2R5G4H0</accession>
<keyword evidence="3 5" id="KW-1133">Transmembrane helix</keyword>
<keyword evidence="8" id="KW-1185">Reference proteome</keyword>
<feature type="transmembrane region" description="Helical" evidence="5">
    <location>
        <begin position="352"/>
        <end position="374"/>
    </location>
</feature>
<dbReference type="InParanoid" id="A0A2R5G4H0"/>
<feature type="transmembrane region" description="Helical" evidence="5">
    <location>
        <begin position="262"/>
        <end position="285"/>
    </location>
</feature>
<reference evidence="7 8" key="1">
    <citation type="submission" date="2017-12" db="EMBL/GenBank/DDBJ databases">
        <title>Sequencing, de novo assembly and annotation of complete genome of a new Thraustochytrid species, strain FCC1311.</title>
        <authorList>
            <person name="Sedici K."/>
            <person name="Godart F."/>
            <person name="Aiese Cigliano R."/>
            <person name="Sanseverino W."/>
            <person name="Barakat M."/>
            <person name="Ortet P."/>
            <person name="Marechal E."/>
            <person name="Cagnac O."/>
            <person name="Amato A."/>
        </authorList>
    </citation>
    <scope>NUCLEOTIDE SEQUENCE [LARGE SCALE GENOMIC DNA]</scope>
</reference>
<evidence type="ECO:0000256" key="4">
    <source>
        <dbReference type="ARBA" id="ARBA00023136"/>
    </source>
</evidence>
<comment type="caution">
    <text evidence="7">The sequence shown here is derived from an EMBL/GenBank/DDBJ whole genome shotgun (WGS) entry which is preliminary data.</text>
</comment>
<organism evidence="7 8">
    <name type="scientific">Hondaea fermentalgiana</name>
    <dbReference type="NCBI Taxonomy" id="2315210"/>
    <lineage>
        <taxon>Eukaryota</taxon>
        <taxon>Sar</taxon>
        <taxon>Stramenopiles</taxon>
        <taxon>Bigyra</taxon>
        <taxon>Labyrinthulomycetes</taxon>
        <taxon>Thraustochytrida</taxon>
        <taxon>Thraustochytriidae</taxon>
        <taxon>Hondaea</taxon>
    </lineage>
</organism>
<dbReference type="OrthoDB" id="422206at2759"/>
<dbReference type="AlphaFoldDB" id="A0A2R5G4H0"/>
<feature type="transmembrane region" description="Helical" evidence="5">
    <location>
        <begin position="101"/>
        <end position="121"/>
    </location>
</feature>
<evidence type="ECO:0000256" key="2">
    <source>
        <dbReference type="ARBA" id="ARBA00022692"/>
    </source>
</evidence>
<feature type="transmembrane region" description="Helical" evidence="5">
    <location>
        <begin position="133"/>
        <end position="157"/>
    </location>
</feature>
<protein>
    <submittedName>
        <fullName evidence="7">Feline leukemia virus subgroup C receptor-related protein 1</fullName>
    </submittedName>
</protein>
<evidence type="ECO:0000259" key="6">
    <source>
        <dbReference type="PROSITE" id="PS50850"/>
    </source>
</evidence>
<keyword evidence="7" id="KW-0675">Receptor</keyword>
<feature type="transmembrane region" description="Helical" evidence="5">
    <location>
        <begin position="72"/>
        <end position="92"/>
    </location>
</feature>
<evidence type="ECO:0000256" key="3">
    <source>
        <dbReference type="ARBA" id="ARBA00022989"/>
    </source>
</evidence>
<dbReference type="EMBL" id="BEYU01000012">
    <property type="protein sequence ID" value="GBG25455.1"/>
    <property type="molecule type" value="Genomic_DNA"/>
</dbReference>
<keyword evidence="4 5" id="KW-0472">Membrane</keyword>
<feature type="domain" description="Major facilitator superfamily (MFS) profile" evidence="6">
    <location>
        <begin position="30"/>
        <end position="446"/>
    </location>
</feature>
<feature type="transmembrane region" description="Helical" evidence="5">
    <location>
        <begin position="424"/>
        <end position="442"/>
    </location>
</feature>
<dbReference type="Pfam" id="PF07690">
    <property type="entry name" value="MFS_1"/>
    <property type="match status" value="1"/>
</dbReference>
<gene>
    <name evidence="7" type="ORF">FCC1311_016732</name>
</gene>
<sequence>MQQKETAAVGHVAGAPSDDGDAAVHKAYRIRWLVMLIFCMASASNAVLWITFAPINSLVQEFYACSAAAVNALSLVYLIAYVPFSIVANLVFKKQGMYRAIVLAVFLDFLSSLLRFLSAASNAEPRGGSDTGYALLLSGQTLGAMAQPLLTNAPALMASRWFPTKERDVAAVVMSLANPVGIAIGSVLPTFYVIGDDAGVRMYDLLLVEMGVMAAIFILALIFFAEKPELHPSHSETLKATQQELPLRSELGLMLSNRDYRILFVCFGVGLGFFNALTTLVEQFVNKSGYTSDDAGLFSGLLIGTGIISAIIIGLVLDRVHKYNFVLKLLFVFGGTFVIIFVLVLRPNNMPVLAFTFAGMGSAMLPLLPVVFQCAAECTYPLREDLTTGGIMSAGQVTGVVFIVVLGEMVDAQPVYDGYVFEPAYILIVVCIVSCVLGILLYNGSYHRLKADQDPLSPASTIA</sequence>
<dbReference type="Gene3D" id="1.20.1250.20">
    <property type="entry name" value="MFS general substrate transporter like domains"/>
    <property type="match status" value="2"/>
</dbReference>
<dbReference type="PANTHER" id="PTHR10924">
    <property type="entry name" value="MAJOR FACILITATOR SUPERFAMILY PROTEIN-RELATED"/>
    <property type="match status" value="1"/>
</dbReference>
<dbReference type="GO" id="GO:0022857">
    <property type="term" value="F:transmembrane transporter activity"/>
    <property type="evidence" value="ECO:0007669"/>
    <property type="project" value="InterPro"/>
</dbReference>
<feature type="transmembrane region" description="Helical" evidence="5">
    <location>
        <begin position="32"/>
        <end position="52"/>
    </location>
</feature>
<evidence type="ECO:0000313" key="8">
    <source>
        <dbReference type="Proteomes" id="UP000241890"/>
    </source>
</evidence>
<proteinExistence type="predicted"/>
<dbReference type="SUPFAM" id="SSF103473">
    <property type="entry name" value="MFS general substrate transporter"/>
    <property type="match status" value="1"/>
</dbReference>